<comment type="caution">
    <text evidence="3">The sequence shown here is derived from an EMBL/GenBank/DDBJ whole genome shotgun (WGS) entry which is preliminary data.</text>
</comment>
<evidence type="ECO:0000256" key="1">
    <source>
        <dbReference type="SAM" id="MobiDB-lite"/>
    </source>
</evidence>
<reference evidence="3 4" key="1">
    <citation type="submission" date="2019-03" db="EMBL/GenBank/DDBJ databases">
        <title>Genomics of glacier-inhabiting Cryobacterium strains.</title>
        <authorList>
            <person name="Liu Q."/>
            <person name="Xin Y.-H."/>
        </authorList>
    </citation>
    <scope>NUCLEOTIDE SEQUENCE [LARGE SCALE GENOMIC DNA]</scope>
    <source>
        <strain evidence="3 4">HLT2-23</strain>
    </source>
</reference>
<dbReference type="PANTHER" id="PTHR43236">
    <property type="entry name" value="ANTITOXIN HIGA1"/>
    <property type="match status" value="1"/>
</dbReference>
<dbReference type="InterPro" id="IPR010359">
    <property type="entry name" value="IrrE_HExxH"/>
</dbReference>
<organism evidence="3 4">
    <name type="scientific">Cryobacterium glaciale</name>
    <dbReference type="NCBI Taxonomy" id="1259145"/>
    <lineage>
        <taxon>Bacteria</taxon>
        <taxon>Bacillati</taxon>
        <taxon>Actinomycetota</taxon>
        <taxon>Actinomycetes</taxon>
        <taxon>Micrococcales</taxon>
        <taxon>Microbacteriaceae</taxon>
        <taxon>Cryobacterium</taxon>
    </lineage>
</organism>
<feature type="region of interest" description="Disordered" evidence="1">
    <location>
        <begin position="11"/>
        <end position="37"/>
    </location>
</feature>
<evidence type="ECO:0000259" key="2">
    <source>
        <dbReference type="Pfam" id="PF06114"/>
    </source>
</evidence>
<evidence type="ECO:0000313" key="4">
    <source>
        <dbReference type="Proteomes" id="UP000298173"/>
    </source>
</evidence>
<dbReference type="Gene3D" id="1.10.10.2910">
    <property type="match status" value="1"/>
</dbReference>
<evidence type="ECO:0000313" key="3">
    <source>
        <dbReference type="EMBL" id="TFB71556.1"/>
    </source>
</evidence>
<sequence length="387" mass="42072">MHAIWPEANLRWPPGQTATTTHGYRRPSTDYGKAEPMGAPEAEHFKYLVERNDYRAIASELVRLEIERGVISISELGADPEAAVAGSPELDLEYETNLTQGCSVYGFYRYRDGQPSVILIHPSLTAERDNFTIVHEYGHHVQRHHRDWVDVRYSLPAARGDKVEERVADAFASTVLIPEDALPTGINTLSARTLATLHSQVRASRSAVANRVVEVASSERDCAVVVCDEEGRVIFARATGDDVFTPARGIVQPGLATLFQSAASAGGHVIGDLAEGLRALSGWIQTDLSADVALDFSGAYAFVVLRPTQVFGREQSWAMREHECVSPACGADFVVDSSVQICGKCRDPKCPECSTCSCEPAAETFCTACFIALSVAEQSGQVQHVCD</sequence>
<name>A0A4R8UW15_9MICO</name>
<keyword evidence="4" id="KW-1185">Reference proteome</keyword>
<proteinExistence type="predicted"/>
<dbReference type="Pfam" id="PF06114">
    <property type="entry name" value="Peptidase_M78"/>
    <property type="match status" value="1"/>
</dbReference>
<feature type="domain" description="IrrE N-terminal-like" evidence="2">
    <location>
        <begin position="109"/>
        <end position="211"/>
    </location>
</feature>
<gene>
    <name evidence="3" type="ORF">E3O06_11975</name>
</gene>
<dbReference type="Proteomes" id="UP000298173">
    <property type="component" value="Unassembled WGS sequence"/>
</dbReference>
<dbReference type="EMBL" id="SOEY01000026">
    <property type="protein sequence ID" value="TFB71556.1"/>
    <property type="molecule type" value="Genomic_DNA"/>
</dbReference>
<dbReference type="AlphaFoldDB" id="A0A4R8UW15"/>
<dbReference type="PANTHER" id="PTHR43236:SF1">
    <property type="entry name" value="BLL7220 PROTEIN"/>
    <property type="match status" value="1"/>
</dbReference>
<dbReference type="OrthoDB" id="3240543at2"/>
<protein>
    <submittedName>
        <fullName evidence="3">ImmA/IrrE family metallo-endopeptidase</fullName>
    </submittedName>
</protein>
<dbReference type="InterPro" id="IPR052345">
    <property type="entry name" value="Rad_response_metalloprotease"/>
</dbReference>
<accession>A0A4R8UW15</accession>